<dbReference type="NCBIfam" id="NF047719">
    <property type="entry name" value="SCO6745_fam_HTH"/>
    <property type="match status" value="1"/>
</dbReference>
<gene>
    <name evidence="2" type="ORF">UFOPK4173_01219</name>
</gene>
<evidence type="ECO:0000256" key="1">
    <source>
        <dbReference type="SAM" id="MobiDB-lite"/>
    </source>
</evidence>
<accession>A0A6J7S5B8</accession>
<dbReference type="EMBL" id="CAFBPW010000144">
    <property type="protein sequence ID" value="CAB5036269.1"/>
    <property type="molecule type" value="Genomic_DNA"/>
</dbReference>
<proteinExistence type="predicted"/>
<name>A0A6J7S5B8_9ZZZZ</name>
<sequence>MRGTRRAGSDARQSEYSPVMADTSGTNWTELSARASMASHRLIGWIYWDPTAIEAYTRLGIENGFGYYIASRGAPLAAAGHQSVAAAFYSIHPGFVQISLEMAAAVTTFEQITQVRNEAVGIGVRATAPEICDALAGMGERLWEVVDSLPSSGRVLFAAHRQWSRSQDPLVSAWLALNCIREYRGDTHFGILLAENLSGTQAGLLHDAHLNYPGDWIPRSRGADDAALELALADLEQRGLAAGGVVNQAGLDLRERIELRTNELTEVAWRSLGEELTRQFVELIEPVGSRFMDRIDATAGPNWMPAARDRRVN</sequence>
<organism evidence="2">
    <name type="scientific">freshwater metagenome</name>
    <dbReference type="NCBI Taxonomy" id="449393"/>
    <lineage>
        <taxon>unclassified sequences</taxon>
        <taxon>metagenomes</taxon>
        <taxon>ecological metagenomes</taxon>
    </lineage>
</organism>
<feature type="region of interest" description="Disordered" evidence="1">
    <location>
        <begin position="1"/>
        <end position="21"/>
    </location>
</feature>
<evidence type="ECO:0000313" key="2">
    <source>
        <dbReference type="EMBL" id="CAB5036269.1"/>
    </source>
</evidence>
<reference evidence="2" key="1">
    <citation type="submission" date="2020-05" db="EMBL/GenBank/DDBJ databases">
        <authorList>
            <person name="Chiriac C."/>
            <person name="Salcher M."/>
            <person name="Ghai R."/>
            <person name="Kavagutti S V."/>
        </authorList>
    </citation>
    <scope>NUCLEOTIDE SEQUENCE</scope>
</reference>
<dbReference type="AlphaFoldDB" id="A0A6J7S5B8"/>
<dbReference type="Pfam" id="PF21863">
    <property type="entry name" value="HTH_67"/>
    <property type="match status" value="1"/>
</dbReference>
<dbReference type="InterPro" id="IPR054058">
    <property type="entry name" value="HTH_67"/>
</dbReference>
<protein>
    <submittedName>
        <fullName evidence="2">Unannotated protein</fullName>
    </submittedName>
</protein>